<keyword evidence="3" id="KW-1185">Reference proteome</keyword>
<dbReference type="STRING" id="2094558.A0A314XJS7"/>
<proteinExistence type="predicted"/>
<gene>
    <name evidence="2" type="ORF">Pyn_15215</name>
</gene>
<protein>
    <submittedName>
        <fullName evidence="2">Histone-lysine N-methyltransferase family member SUVH9-like</fullName>
    </submittedName>
</protein>
<evidence type="ECO:0000313" key="3">
    <source>
        <dbReference type="Proteomes" id="UP000250321"/>
    </source>
</evidence>
<keyword evidence="2" id="KW-0489">Methyltransferase</keyword>
<accession>A0A314XJS7</accession>
<evidence type="ECO:0000313" key="2">
    <source>
        <dbReference type="EMBL" id="PQP92215.1"/>
    </source>
</evidence>
<dbReference type="GO" id="GO:0008168">
    <property type="term" value="F:methyltransferase activity"/>
    <property type="evidence" value="ECO:0007669"/>
    <property type="project" value="UniProtKB-KW"/>
</dbReference>
<keyword evidence="2" id="KW-0808">Transferase</keyword>
<feature type="compositionally biased region" description="Polar residues" evidence="1">
    <location>
        <begin position="85"/>
        <end position="113"/>
    </location>
</feature>
<dbReference type="GO" id="GO:0032259">
    <property type="term" value="P:methylation"/>
    <property type="evidence" value="ECO:0007669"/>
    <property type="project" value="UniProtKB-KW"/>
</dbReference>
<name>A0A314XJS7_PRUYE</name>
<sequence>MLNLHNHTVFPLKPISFLLKKWALSSQFLTSITSQNQPQAQPQPNTTTIAMKVPKIEPKLEPFDEPLDTQLPQLPQEPFVPTPTPNSFANSQLTPFSDPNHTPLSESSTVPSEQDNVYSEFHRISELFRTAFAKGLQRFGDVDVLDPDSRAIVPVSQEQQLQEVVVARRKYPQRSSELVRVTDLNVEDQRYFRT</sequence>
<evidence type="ECO:0000256" key="1">
    <source>
        <dbReference type="SAM" id="MobiDB-lite"/>
    </source>
</evidence>
<dbReference type="EMBL" id="PJQY01002607">
    <property type="protein sequence ID" value="PQP92215.1"/>
    <property type="molecule type" value="Genomic_DNA"/>
</dbReference>
<dbReference type="AlphaFoldDB" id="A0A314XJS7"/>
<organism evidence="2 3">
    <name type="scientific">Prunus yedoensis var. nudiflora</name>
    <dbReference type="NCBI Taxonomy" id="2094558"/>
    <lineage>
        <taxon>Eukaryota</taxon>
        <taxon>Viridiplantae</taxon>
        <taxon>Streptophyta</taxon>
        <taxon>Embryophyta</taxon>
        <taxon>Tracheophyta</taxon>
        <taxon>Spermatophyta</taxon>
        <taxon>Magnoliopsida</taxon>
        <taxon>eudicotyledons</taxon>
        <taxon>Gunneridae</taxon>
        <taxon>Pentapetalae</taxon>
        <taxon>rosids</taxon>
        <taxon>fabids</taxon>
        <taxon>Rosales</taxon>
        <taxon>Rosaceae</taxon>
        <taxon>Amygdaloideae</taxon>
        <taxon>Amygdaleae</taxon>
        <taxon>Prunus</taxon>
    </lineage>
</organism>
<reference evidence="2 3" key="1">
    <citation type="submission" date="2018-02" db="EMBL/GenBank/DDBJ databases">
        <title>Draft genome of wild Prunus yedoensis var. nudiflora.</title>
        <authorList>
            <person name="Baek S."/>
            <person name="Kim J.-H."/>
            <person name="Choi K."/>
            <person name="Kim G.-B."/>
            <person name="Cho A."/>
            <person name="Jang H."/>
            <person name="Shin C.-H."/>
            <person name="Yu H.-J."/>
            <person name="Mun J.-H."/>
        </authorList>
    </citation>
    <scope>NUCLEOTIDE SEQUENCE [LARGE SCALE GENOMIC DNA]</scope>
    <source>
        <strain evidence="3">cv. Jeju island</strain>
        <tissue evidence="2">Leaf</tissue>
    </source>
</reference>
<comment type="caution">
    <text evidence="2">The sequence shown here is derived from an EMBL/GenBank/DDBJ whole genome shotgun (WGS) entry which is preliminary data.</text>
</comment>
<dbReference type="OrthoDB" id="10557474at2759"/>
<feature type="region of interest" description="Disordered" evidence="1">
    <location>
        <begin position="61"/>
        <end position="113"/>
    </location>
</feature>
<dbReference type="Proteomes" id="UP000250321">
    <property type="component" value="Unassembled WGS sequence"/>
</dbReference>